<accession>A0A813V1W2</accession>
<evidence type="ECO:0000256" key="2">
    <source>
        <dbReference type="ARBA" id="ARBA00022737"/>
    </source>
</evidence>
<evidence type="ECO:0000256" key="3">
    <source>
        <dbReference type="ARBA" id="ARBA00022771"/>
    </source>
</evidence>
<organism evidence="8 12">
    <name type="scientific">Didymodactylos carnosus</name>
    <dbReference type="NCBI Taxonomy" id="1234261"/>
    <lineage>
        <taxon>Eukaryota</taxon>
        <taxon>Metazoa</taxon>
        <taxon>Spiralia</taxon>
        <taxon>Gnathifera</taxon>
        <taxon>Rotifera</taxon>
        <taxon>Eurotatoria</taxon>
        <taxon>Bdelloidea</taxon>
        <taxon>Philodinida</taxon>
        <taxon>Philodinidae</taxon>
        <taxon>Didymodactylos</taxon>
    </lineage>
</organism>
<dbReference type="Pfam" id="PF12874">
    <property type="entry name" value="zf-met"/>
    <property type="match status" value="1"/>
</dbReference>
<reference evidence="8" key="1">
    <citation type="submission" date="2021-02" db="EMBL/GenBank/DDBJ databases">
        <authorList>
            <person name="Nowell W R."/>
        </authorList>
    </citation>
    <scope>NUCLEOTIDE SEQUENCE</scope>
</reference>
<dbReference type="EMBL" id="CAJOBA010002730">
    <property type="protein sequence ID" value="CAF3657313.1"/>
    <property type="molecule type" value="Genomic_DNA"/>
</dbReference>
<dbReference type="OrthoDB" id="2687452at2759"/>
<evidence type="ECO:0000256" key="4">
    <source>
        <dbReference type="ARBA" id="ARBA00022833"/>
    </source>
</evidence>
<dbReference type="Pfam" id="PF00096">
    <property type="entry name" value="zf-C2H2"/>
    <property type="match status" value="3"/>
</dbReference>
<feature type="domain" description="C2H2-type" evidence="7">
    <location>
        <begin position="196"/>
        <end position="220"/>
    </location>
</feature>
<dbReference type="AlphaFoldDB" id="A0A813V1W2"/>
<dbReference type="GO" id="GO:0008270">
    <property type="term" value="F:zinc ion binding"/>
    <property type="evidence" value="ECO:0007669"/>
    <property type="project" value="UniProtKB-KW"/>
</dbReference>
<evidence type="ECO:0000256" key="5">
    <source>
        <dbReference type="PROSITE-ProRule" id="PRU00042"/>
    </source>
</evidence>
<dbReference type="InterPro" id="IPR013087">
    <property type="entry name" value="Znf_C2H2_type"/>
</dbReference>
<feature type="domain" description="C2H2-type" evidence="7">
    <location>
        <begin position="254"/>
        <end position="284"/>
    </location>
</feature>
<feature type="domain" description="C2H2-type" evidence="7">
    <location>
        <begin position="18"/>
        <end position="46"/>
    </location>
</feature>
<sequence length="388" mass="45080">MAGSSTVTVASSKANKVHKCTMCDKAFARPNKLHQHIDFSHRNKYPYECSICGKPYSSKDHANRHYQKVHVSSKRTEKENLSTFHCSIDNCLKIFANKQNLDRHVRKSHTFNENKIKCPYCEAKVIGIKVFHSHLIDSHSCTPGNYKCIDCPKMFSTIKQLSHHRKAHNVDERIVQRTLENLLSRVEKHVDKLKAYKCDLCDQTFQCLTYLNQHKNSKIHNDYYVCKEESCGKRFAYLRNLRQHYKAQHENVRLICPVVSCSTTFTYQSSLDRHLLNMHTFRDSNKRLKCYPMKGHRRHDIKNLLSGFDGRHLRSKKMLNGSETIHNEMKQLLEILTDTPSIEQTETNNQMEHEENSSSIMTEGSSSTQSLDSLLLNVYNDIGLFLLN</sequence>
<dbReference type="EMBL" id="CAJNOK010002730">
    <property type="protein sequence ID" value="CAF0872526.1"/>
    <property type="molecule type" value="Genomic_DNA"/>
</dbReference>
<dbReference type="Proteomes" id="UP000663829">
    <property type="component" value="Unassembled WGS sequence"/>
</dbReference>
<feature type="domain" description="C2H2-type" evidence="7">
    <location>
        <begin position="224"/>
        <end position="254"/>
    </location>
</feature>
<evidence type="ECO:0000256" key="6">
    <source>
        <dbReference type="SAM" id="MobiDB-lite"/>
    </source>
</evidence>
<dbReference type="EMBL" id="CAJOBC010000773">
    <property type="protein sequence ID" value="CAF3624369.1"/>
    <property type="molecule type" value="Genomic_DNA"/>
</dbReference>
<keyword evidence="4" id="KW-0862">Zinc</keyword>
<dbReference type="Proteomes" id="UP000682733">
    <property type="component" value="Unassembled WGS sequence"/>
</dbReference>
<feature type="region of interest" description="Disordered" evidence="6">
    <location>
        <begin position="346"/>
        <end position="365"/>
    </location>
</feature>
<evidence type="ECO:0000313" key="11">
    <source>
        <dbReference type="EMBL" id="CAF3657313.1"/>
    </source>
</evidence>
<evidence type="ECO:0000313" key="10">
    <source>
        <dbReference type="EMBL" id="CAF3624369.1"/>
    </source>
</evidence>
<dbReference type="Proteomes" id="UP000681722">
    <property type="component" value="Unassembled WGS sequence"/>
</dbReference>
<dbReference type="Pfam" id="PF13894">
    <property type="entry name" value="zf-C2H2_4"/>
    <property type="match status" value="1"/>
</dbReference>
<dbReference type="PROSITE" id="PS00028">
    <property type="entry name" value="ZINC_FINGER_C2H2_1"/>
    <property type="match status" value="7"/>
</dbReference>
<gene>
    <name evidence="8" type="ORF">GPM918_LOCUS5363</name>
    <name evidence="9" type="ORF">OVA965_LOCUS8207</name>
    <name evidence="10" type="ORF">SRO942_LOCUS5367</name>
    <name evidence="11" type="ORF">TMI583_LOCUS8202</name>
</gene>
<protein>
    <recommendedName>
        <fullName evidence="7">C2H2-type domain-containing protein</fullName>
    </recommendedName>
</protein>
<dbReference type="SUPFAM" id="SSF57667">
    <property type="entry name" value="beta-beta-alpha zinc fingers"/>
    <property type="match status" value="3"/>
</dbReference>
<dbReference type="PROSITE" id="PS50157">
    <property type="entry name" value="ZINC_FINGER_C2H2_2"/>
    <property type="match status" value="7"/>
</dbReference>
<dbReference type="PANTHER" id="PTHR24379">
    <property type="entry name" value="KRAB AND ZINC FINGER DOMAIN-CONTAINING"/>
    <property type="match status" value="1"/>
</dbReference>
<evidence type="ECO:0000259" key="7">
    <source>
        <dbReference type="PROSITE" id="PS50157"/>
    </source>
</evidence>
<dbReference type="Proteomes" id="UP000677228">
    <property type="component" value="Unassembled WGS sequence"/>
</dbReference>
<dbReference type="SMART" id="SM00355">
    <property type="entry name" value="ZnF_C2H2"/>
    <property type="match status" value="8"/>
</dbReference>
<name>A0A813V1W2_9BILA</name>
<keyword evidence="1" id="KW-0479">Metal-binding</keyword>
<evidence type="ECO:0000313" key="12">
    <source>
        <dbReference type="Proteomes" id="UP000663829"/>
    </source>
</evidence>
<keyword evidence="12" id="KW-1185">Reference proteome</keyword>
<keyword evidence="2" id="KW-0677">Repeat</keyword>
<evidence type="ECO:0000313" key="9">
    <source>
        <dbReference type="EMBL" id="CAF0872526.1"/>
    </source>
</evidence>
<feature type="domain" description="C2H2-type" evidence="7">
    <location>
        <begin position="146"/>
        <end position="173"/>
    </location>
</feature>
<evidence type="ECO:0000313" key="8">
    <source>
        <dbReference type="EMBL" id="CAF0837046.1"/>
    </source>
</evidence>
<feature type="domain" description="C2H2-type" evidence="7">
    <location>
        <begin position="47"/>
        <end position="75"/>
    </location>
</feature>
<dbReference type="InterPro" id="IPR036236">
    <property type="entry name" value="Znf_C2H2_sf"/>
</dbReference>
<proteinExistence type="predicted"/>
<feature type="domain" description="C2H2-type" evidence="7">
    <location>
        <begin position="84"/>
        <end position="114"/>
    </location>
</feature>
<evidence type="ECO:0000256" key="1">
    <source>
        <dbReference type="ARBA" id="ARBA00022723"/>
    </source>
</evidence>
<dbReference type="EMBL" id="CAJNOQ010000772">
    <property type="protein sequence ID" value="CAF0837046.1"/>
    <property type="molecule type" value="Genomic_DNA"/>
</dbReference>
<dbReference type="PANTHER" id="PTHR24379:SF121">
    <property type="entry name" value="C2H2-TYPE DOMAIN-CONTAINING PROTEIN"/>
    <property type="match status" value="1"/>
</dbReference>
<comment type="caution">
    <text evidence="8">The sequence shown here is derived from an EMBL/GenBank/DDBJ whole genome shotgun (WGS) entry which is preliminary data.</text>
</comment>
<dbReference type="Gene3D" id="3.30.160.60">
    <property type="entry name" value="Classic Zinc Finger"/>
    <property type="match status" value="4"/>
</dbReference>
<keyword evidence="3 5" id="KW-0863">Zinc-finger</keyword>